<keyword evidence="4 7" id="KW-0812">Transmembrane</keyword>
<evidence type="ECO:0000256" key="1">
    <source>
        <dbReference type="ARBA" id="ARBA00004141"/>
    </source>
</evidence>
<evidence type="ECO:0000256" key="7">
    <source>
        <dbReference type="SAM" id="Phobius"/>
    </source>
</evidence>
<dbReference type="Pfam" id="PF02361">
    <property type="entry name" value="CbiQ"/>
    <property type="match status" value="1"/>
</dbReference>
<dbReference type="Proteomes" id="UP001597413">
    <property type="component" value="Unassembled WGS sequence"/>
</dbReference>
<gene>
    <name evidence="8" type="ORF">ACFSM0_00590</name>
</gene>
<reference evidence="9" key="1">
    <citation type="journal article" date="2019" name="Int. J. Syst. Evol. Microbiol.">
        <title>The Global Catalogue of Microorganisms (GCM) 10K type strain sequencing project: providing services to taxonomists for standard genome sequencing and annotation.</title>
        <authorList>
            <consortium name="The Broad Institute Genomics Platform"/>
            <consortium name="The Broad Institute Genome Sequencing Center for Infectious Disease"/>
            <person name="Wu L."/>
            <person name="Ma J."/>
        </authorList>
    </citation>
    <scope>NUCLEOTIDE SEQUENCE [LARGE SCALE GENOMIC DNA]</scope>
    <source>
        <strain evidence="9">CCUG 55131</strain>
    </source>
</reference>
<feature type="transmembrane region" description="Helical" evidence="7">
    <location>
        <begin position="90"/>
        <end position="112"/>
    </location>
</feature>
<evidence type="ECO:0000256" key="2">
    <source>
        <dbReference type="ARBA" id="ARBA00008564"/>
    </source>
</evidence>
<organism evidence="8 9">
    <name type="scientific">Rhodobacter lacus</name>
    <dbReference type="NCBI Taxonomy" id="1641972"/>
    <lineage>
        <taxon>Bacteria</taxon>
        <taxon>Pseudomonadati</taxon>
        <taxon>Pseudomonadota</taxon>
        <taxon>Alphaproteobacteria</taxon>
        <taxon>Rhodobacterales</taxon>
        <taxon>Rhodobacter group</taxon>
        <taxon>Rhodobacter</taxon>
    </lineage>
</organism>
<keyword evidence="9" id="KW-1185">Reference proteome</keyword>
<protein>
    <submittedName>
        <fullName evidence="8">Energy-coupling factor transporter transmembrane component T family protein</fullName>
    </submittedName>
</protein>
<comment type="caution">
    <text evidence="8">The sequence shown here is derived from an EMBL/GenBank/DDBJ whole genome shotgun (WGS) entry which is preliminary data.</text>
</comment>
<evidence type="ECO:0000256" key="5">
    <source>
        <dbReference type="ARBA" id="ARBA00022989"/>
    </source>
</evidence>
<feature type="transmembrane region" description="Helical" evidence="7">
    <location>
        <begin position="57"/>
        <end position="78"/>
    </location>
</feature>
<dbReference type="InterPro" id="IPR003339">
    <property type="entry name" value="ABC/ECF_trnsptr_transmembrane"/>
</dbReference>
<dbReference type="EMBL" id="JBHUIX010000001">
    <property type="protein sequence ID" value="MFD2172579.1"/>
    <property type="molecule type" value="Genomic_DNA"/>
</dbReference>
<evidence type="ECO:0000256" key="6">
    <source>
        <dbReference type="ARBA" id="ARBA00023136"/>
    </source>
</evidence>
<keyword evidence="6 7" id="KW-0472">Membrane</keyword>
<proteinExistence type="inferred from homology"/>
<evidence type="ECO:0000313" key="8">
    <source>
        <dbReference type="EMBL" id="MFD2172579.1"/>
    </source>
</evidence>
<name>A0ABW5A3P6_9RHOB</name>
<sequence>MRLAPVDLRPRLAAGICALVLIAPLTRPGPACAALGLVLALYLLERRALPWRRLIHLEAFLALLFVTLPFSVPGAALLSLGPVTLTDAGLARTLTLAAKVTASVLLLAALFAGTAPEHLGAAARAAHLPERLIRIFLGLVRYLALIRAEMARAQEAMRARAFHPGTNRHSWRAYGWLIGRMLMRALARADRVEEAMRLRGYAGRLPRPVPPPIPAADLARAGALGAPFLVILLWELAR</sequence>
<dbReference type="InterPro" id="IPR051611">
    <property type="entry name" value="ECF_transporter_component"/>
</dbReference>
<dbReference type="CDD" id="cd16914">
    <property type="entry name" value="EcfT"/>
    <property type="match status" value="1"/>
</dbReference>
<comment type="similarity">
    <text evidence="2">Belongs to the CbiQ family.</text>
</comment>
<dbReference type="PANTHER" id="PTHR34857:SF2">
    <property type="entry name" value="SLL0384 PROTEIN"/>
    <property type="match status" value="1"/>
</dbReference>
<evidence type="ECO:0000256" key="4">
    <source>
        <dbReference type="ARBA" id="ARBA00022692"/>
    </source>
</evidence>
<evidence type="ECO:0000256" key="3">
    <source>
        <dbReference type="ARBA" id="ARBA00022475"/>
    </source>
</evidence>
<accession>A0ABW5A3P6</accession>
<dbReference type="PANTHER" id="PTHR34857">
    <property type="entry name" value="SLL0384 PROTEIN"/>
    <property type="match status" value="1"/>
</dbReference>
<keyword evidence="3" id="KW-1003">Cell membrane</keyword>
<comment type="subcellular location">
    <subcellularLocation>
        <location evidence="1">Membrane</location>
        <topology evidence="1">Multi-pass membrane protein</topology>
    </subcellularLocation>
</comment>
<keyword evidence="5 7" id="KW-1133">Transmembrane helix</keyword>
<evidence type="ECO:0000313" key="9">
    <source>
        <dbReference type="Proteomes" id="UP001597413"/>
    </source>
</evidence>
<dbReference type="RefSeq" id="WP_377385615.1">
    <property type="nucleotide sequence ID" value="NZ_JBHUIX010000001.1"/>
</dbReference>